<dbReference type="AlphaFoldDB" id="I1S7Z6"/>
<reference evidence="2 4" key="3">
    <citation type="journal article" date="2015" name="BMC Genomics">
        <title>The completed genome sequence of the pathogenic ascomycete fungus Fusarium graminearum.</title>
        <authorList>
            <person name="King R."/>
            <person name="Urban M."/>
            <person name="Hammond-Kosack M.C."/>
            <person name="Hassani-Pak K."/>
            <person name="Hammond-Kosack K.E."/>
        </authorList>
    </citation>
    <scope>NUCLEOTIDE SEQUENCE [LARGE SCALE GENOMIC DNA]</scope>
    <source>
        <strain evidence="4">ATCC MYA-4620 / CBS 123657 / FGSC 9075 / NRRL 31084 / PH-1</strain>
        <strain evidence="2">PH-1</strain>
    </source>
</reference>
<feature type="compositionally biased region" description="Polar residues" evidence="1">
    <location>
        <begin position="117"/>
        <end position="139"/>
    </location>
</feature>
<dbReference type="InParanoid" id="I1S7Z6"/>
<dbReference type="VEuPathDB" id="FungiDB:FGRAMPH1_01G22983"/>
<feature type="compositionally biased region" description="Low complexity" evidence="1">
    <location>
        <begin position="101"/>
        <end position="111"/>
    </location>
</feature>
<proteinExistence type="predicted"/>
<accession>I1S7Z6</accession>
<organism evidence="2 4">
    <name type="scientific">Gibberella zeae (strain ATCC MYA-4620 / CBS 123657 / FGSC 9075 / NRRL 31084 / PH-1)</name>
    <name type="common">Wheat head blight fungus</name>
    <name type="synonym">Fusarium graminearum</name>
    <dbReference type="NCBI Taxonomy" id="229533"/>
    <lineage>
        <taxon>Eukaryota</taxon>
        <taxon>Fungi</taxon>
        <taxon>Dikarya</taxon>
        <taxon>Ascomycota</taxon>
        <taxon>Pezizomycotina</taxon>
        <taxon>Sordariomycetes</taxon>
        <taxon>Hypocreomycetidae</taxon>
        <taxon>Hypocreales</taxon>
        <taxon>Nectriaceae</taxon>
        <taxon>Fusarium</taxon>
    </lineage>
</organism>
<dbReference type="HOGENOM" id="CLU_1563003_0_0_1"/>
<reference evidence="3" key="4">
    <citation type="submission" date="2017-01" db="UniProtKB">
        <authorList>
            <consortium name="EnsemblFungi"/>
        </authorList>
    </citation>
    <scope>IDENTIFICATION</scope>
    <source>
        <strain evidence="3">PH-1 / ATCC MYA-4620 / FGSC 9075 / NRRL 31084</strain>
    </source>
</reference>
<evidence type="ECO:0000313" key="4">
    <source>
        <dbReference type="Proteomes" id="UP000070720"/>
    </source>
</evidence>
<gene>
    <name evidence="2" type="ORF">FGRAMPH1_01T22983</name>
</gene>
<dbReference type="EMBL" id="HG970335">
    <property type="protein sequence ID" value="CEF84975.1"/>
    <property type="molecule type" value="Genomic_DNA"/>
</dbReference>
<keyword evidence="4" id="KW-1185">Reference proteome</keyword>
<dbReference type="KEGG" id="fgr:FGSG_12971"/>
<evidence type="ECO:0000313" key="3">
    <source>
        <dbReference type="EnsemblFungi" id="CEF84975"/>
    </source>
</evidence>
<dbReference type="RefSeq" id="XP_011326351.1">
    <property type="nucleotide sequence ID" value="XM_011328049.1"/>
</dbReference>
<accession>A0A098DSW8</accession>
<dbReference type="EnsemblFungi" id="CEF84975">
    <property type="protein sequence ID" value="CEF84975"/>
    <property type="gene ID" value="FGRRES_12971"/>
</dbReference>
<reference evidence="3 4" key="2">
    <citation type="journal article" date="2010" name="Nature">
        <title>Comparative genomics reveals mobile pathogenicity chromosomes in Fusarium.</title>
        <authorList>
            <person name="Ma L.J."/>
            <person name="van der Does H.C."/>
            <person name="Borkovich K.A."/>
            <person name="Coleman J.J."/>
            <person name="Daboussi M.J."/>
            <person name="Di Pietro A."/>
            <person name="Dufresne M."/>
            <person name="Freitag M."/>
            <person name="Grabherr M."/>
            <person name="Henrissat B."/>
            <person name="Houterman P.M."/>
            <person name="Kang S."/>
            <person name="Shim W.B."/>
            <person name="Woloshuk C."/>
            <person name="Xie X."/>
            <person name="Xu J.R."/>
            <person name="Antoniw J."/>
            <person name="Baker S.E."/>
            <person name="Bluhm B.H."/>
            <person name="Breakspear A."/>
            <person name="Brown D.W."/>
            <person name="Butchko R.A."/>
            <person name="Chapman S."/>
            <person name="Coulson R."/>
            <person name="Coutinho P.M."/>
            <person name="Danchin E.G."/>
            <person name="Diener A."/>
            <person name="Gale L.R."/>
            <person name="Gardiner D.M."/>
            <person name="Goff S."/>
            <person name="Hammond-Kosack K.E."/>
            <person name="Hilburn K."/>
            <person name="Hua-Van A."/>
            <person name="Jonkers W."/>
            <person name="Kazan K."/>
            <person name="Kodira C.D."/>
            <person name="Koehrsen M."/>
            <person name="Kumar L."/>
            <person name="Lee Y.H."/>
            <person name="Li L."/>
            <person name="Manners J.M."/>
            <person name="Miranda-Saavedra D."/>
            <person name="Mukherjee M."/>
            <person name="Park G."/>
            <person name="Park J."/>
            <person name="Park S.Y."/>
            <person name="Proctor R.H."/>
            <person name="Regev A."/>
            <person name="Ruiz-Roldan M.C."/>
            <person name="Sain D."/>
            <person name="Sakthikumar S."/>
            <person name="Sykes S."/>
            <person name="Schwartz D.C."/>
            <person name="Turgeon B.G."/>
            <person name="Wapinski I."/>
            <person name="Yoder O."/>
            <person name="Young S."/>
            <person name="Zeng Q."/>
            <person name="Zhou S."/>
            <person name="Galagan J."/>
            <person name="Cuomo C.A."/>
            <person name="Kistler H.C."/>
            <person name="Rep M."/>
        </authorList>
    </citation>
    <scope>GENOME REANNOTATION</scope>
    <source>
        <strain evidence="4">ATCC MYA-4620 / CBS 123657 / FGSC 9075 / NRRL 31084 / PH-1</strain>
        <strain evidence="3">PH-1 / ATCC MYA-4620 / FGSC 9075 / NRRL 31084</strain>
    </source>
</reference>
<name>I1S7Z6_GIBZE</name>
<dbReference type="Proteomes" id="UP000070720">
    <property type="component" value="Chromosome 4"/>
</dbReference>
<reference evidence="3 4" key="1">
    <citation type="journal article" date="2007" name="Science">
        <title>The Fusarium graminearum genome reveals a link between localized polymorphism and pathogen specialization.</title>
        <authorList>
            <person name="Cuomo C.A."/>
            <person name="Gueldener U."/>
            <person name="Xu J.-R."/>
            <person name="Trail F."/>
            <person name="Turgeon B.G."/>
            <person name="Di Pietro A."/>
            <person name="Walton J.D."/>
            <person name="Ma L.-J."/>
            <person name="Baker S.E."/>
            <person name="Rep M."/>
            <person name="Adam G."/>
            <person name="Antoniw J."/>
            <person name="Baldwin T."/>
            <person name="Calvo S.E."/>
            <person name="Chang Y.-L."/>
            <person name="DeCaprio D."/>
            <person name="Gale L.R."/>
            <person name="Gnerre S."/>
            <person name="Goswami R.S."/>
            <person name="Hammond-Kosack K."/>
            <person name="Harris L.J."/>
            <person name="Hilburn K."/>
            <person name="Kennell J.C."/>
            <person name="Kroken S."/>
            <person name="Magnuson J.K."/>
            <person name="Mannhaupt G."/>
            <person name="Mauceli E.W."/>
            <person name="Mewes H.-W."/>
            <person name="Mitterbauer R."/>
            <person name="Muehlbauer G."/>
            <person name="Muensterkoetter M."/>
            <person name="Nelson D."/>
            <person name="O'Donnell K."/>
            <person name="Ouellet T."/>
            <person name="Qi W."/>
            <person name="Quesneville H."/>
            <person name="Roncero M.I.G."/>
            <person name="Seong K.-Y."/>
            <person name="Tetko I.V."/>
            <person name="Urban M."/>
            <person name="Waalwijk C."/>
            <person name="Ward T.J."/>
            <person name="Yao J."/>
            <person name="Birren B.W."/>
            <person name="Kistler H.C."/>
        </authorList>
    </citation>
    <scope>NUCLEOTIDE SEQUENCE [LARGE SCALE GENOMIC DNA]</scope>
    <source>
        <strain evidence="4">ATCC MYA-4620 / CBS 123657 / FGSC 9075 / NRRL 31084 / PH-1</strain>
        <strain evidence="3">PH-1 / ATCC MYA-4620 / FGSC 9075 / NRRL 31084</strain>
    </source>
</reference>
<feature type="region of interest" description="Disordered" evidence="1">
    <location>
        <begin position="101"/>
        <end position="148"/>
    </location>
</feature>
<evidence type="ECO:0000256" key="1">
    <source>
        <dbReference type="SAM" id="MobiDB-lite"/>
    </source>
</evidence>
<protein>
    <submittedName>
        <fullName evidence="2">Chromosome 4, complete genome</fullName>
    </submittedName>
</protein>
<evidence type="ECO:0000313" key="2">
    <source>
        <dbReference type="EMBL" id="CEF84975.1"/>
    </source>
</evidence>
<sequence>MHAEDPKLSLPQWALQLTIATVLSGRAARHNAQRISCSLGHLPVLFFNHHHTGKASALSCLLWNHPTSTSAVRISHYQTTAQYTSQANNHYQQPSLSPLQRLLLPDDPLPQAKNHDSIPSSQAKPSNRPASQEIHSSLRQGLGDDDKRGSARPNIACLMMADELCPEFFLQ</sequence>